<dbReference type="SUPFAM" id="SSF57756">
    <property type="entry name" value="Retrovirus zinc finger-like domains"/>
    <property type="match status" value="1"/>
</dbReference>
<proteinExistence type="predicted"/>
<organism evidence="1 2">
    <name type="scientific">Phytophthora cactorum</name>
    <dbReference type="NCBI Taxonomy" id="29920"/>
    <lineage>
        <taxon>Eukaryota</taxon>
        <taxon>Sar</taxon>
        <taxon>Stramenopiles</taxon>
        <taxon>Oomycota</taxon>
        <taxon>Peronosporomycetes</taxon>
        <taxon>Peronosporales</taxon>
        <taxon>Peronosporaceae</taxon>
        <taxon>Phytophthora</taxon>
    </lineage>
</organism>
<dbReference type="Proteomes" id="UP000736787">
    <property type="component" value="Unassembled WGS sequence"/>
</dbReference>
<evidence type="ECO:0000313" key="2">
    <source>
        <dbReference type="Proteomes" id="UP000736787"/>
    </source>
</evidence>
<dbReference type="GO" id="GO:0008270">
    <property type="term" value="F:zinc ion binding"/>
    <property type="evidence" value="ECO:0007669"/>
    <property type="project" value="InterPro"/>
</dbReference>
<evidence type="ECO:0000313" key="1">
    <source>
        <dbReference type="EMBL" id="KAG2932882.1"/>
    </source>
</evidence>
<sequence length="42" mass="4561">MKCFRYGKPGHRAAVCRAPAFMTANVEVENDVAGHPTNGDNK</sequence>
<protein>
    <submittedName>
        <fullName evidence="1">Uncharacterized protein</fullName>
    </submittedName>
</protein>
<accession>A0A8T1KFI8</accession>
<dbReference type="InterPro" id="IPR036875">
    <property type="entry name" value="Znf_CCHC_sf"/>
</dbReference>
<dbReference type="EMBL" id="RCMK01000373">
    <property type="protein sequence ID" value="KAG2932882.1"/>
    <property type="molecule type" value="Genomic_DNA"/>
</dbReference>
<name>A0A8T1KFI8_9STRA</name>
<dbReference type="AlphaFoldDB" id="A0A8T1KFI8"/>
<reference evidence="1" key="1">
    <citation type="submission" date="2018-10" db="EMBL/GenBank/DDBJ databases">
        <title>Effector identification in a new, highly contiguous assembly of the strawberry crown rot pathogen Phytophthora cactorum.</title>
        <authorList>
            <person name="Armitage A.D."/>
            <person name="Nellist C.F."/>
            <person name="Bates H."/>
            <person name="Vickerstaff R.J."/>
            <person name="Harrison R.J."/>
        </authorList>
    </citation>
    <scope>NUCLEOTIDE SEQUENCE</scope>
    <source>
        <strain evidence="1">4040</strain>
    </source>
</reference>
<comment type="caution">
    <text evidence="1">The sequence shown here is derived from an EMBL/GenBank/DDBJ whole genome shotgun (WGS) entry which is preliminary data.</text>
</comment>
<gene>
    <name evidence="1" type="ORF">PC117_g13039</name>
</gene>
<dbReference type="GO" id="GO:0003676">
    <property type="term" value="F:nucleic acid binding"/>
    <property type="evidence" value="ECO:0007669"/>
    <property type="project" value="InterPro"/>
</dbReference>